<name>A0A2T4Z7E0_9BACL</name>
<comment type="caution">
    <text evidence="1">The sequence shown here is derived from an EMBL/GenBank/DDBJ whole genome shotgun (WGS) entry which is preliminary data.</text>
</comment>
<evidence type="ECO:0000313" key="2">
    <source>
        <dbReference type="Proteomes" id="UP000241639"/>
    </source>
</evidence>
<dbReference type="Proteomes" id="UP000241639">
    <property type="component" value="Unassembled WGS sequence"/>
</dbReference>
<organism evidence="1 2">
    <name type="scientific">Desmospora activa DSM 45169</name>
    <dbReference type="NCBI Taxonomy" id="1121389"/>
    <lineage>
        <taxon>Bacteria</taxon>
        <taxon>Bacillati</taxon>
        <taxon>Bacillota</taxon>
        <taxon>Bacilli</taxon>
        <taxon>Bacillales</taxon>
        <taxon>Thermoactinomycetaceae</taxon>
        <taxon>Desmospora</taxon>
    </lineage>
</organism>
<dbReference type="AlphaFoldDB" id="A0A2T4Z7E0"/>
<sequence>MAYIFSNYHAENVSTRQVPASGIDQETVHRIRHQGRNERAKNVRQCFTILKPIATAAYSGGGIS</sequence>
<dbReference type="EMBL" id="PZZP01000001">
    <property type="protein sequence ID" value="PTM57802.1"/>
    <property type="molecule type" value="Genomic_DNA"/>
</dbReference>
<gene>
    <name evidence="1" type="ORF">C8J48_0363</name>
</gene>
<evidence type="ECO:0000313" key="1">
    <source>
        <dbReference type="EMBL" id="PTM57802.1"/>
    </source>
</evidence>
<reference evidence="1 2" key="1">
    <citation type="submission" date="2018-04" db="EMBL/GenBank/DDBJ databases">
        <title>Genomic Encyclopedia of Archaeal and Bacterial Type Strains, Phase II (KMG-II): from individual species to whole genera.</title>
        <authorList>
            <person name="Goeker M."/>
        </authorList>
    </citation>
    <scope>NUCLEOTIDE SEQUENCE [LARGE SCALE GENOMIC DNA]</scope>
    <source>
        <strain evidence="1 2">DSM 45169</strain>
    </source>
</reference>
<protein>
    <submittedName>
        <fullName evidence="1">Uncharacterized protein</fullName>
    </submittedName>
</protein>
<keyword evidence="2" id="KW-1185">Reference proteome</keyword>
<accession>A0A2T4Z7E0</accession>
<proteinExistence type="predicted"/>